<comment type="caution">
    <text evidence="2">The sequence shown here is derived from an EMBL/GenBank/DDBJ whole genome shotgun (WGS) entry which is preliminary data.</text>
</comment>
<dbReference type="SUPFAM" id="SSF52833">
    <property type="entry name" value="Thioredoxin-like"/>
    <property type="match status" value="1"/>
</dbReference>
<dbReference type="InterPro" id="IPR036249">
    <property type="entry name" value="Thioredoxin-like_sf"/>
</dbReference>
<reference evidence="2 3" key="1">
    <citation type="journal article" date="2024" name="Nat. Commun.">
        <title>Phylogenomics reveals the evolutionary origins of lichenization in chlorophyte algae.</title>
        <authorList>
            <person name="Puginier C."/>
            <person name="Libourel C."/>
            <person name="Otte J."/>
            <person name="Skaloud P."/>
            <person name="Haon M."/>
            <person name="Grisel S."/>
            <person name="Petersen M."/>
            <person name="Berrin J.G."/>
            <person name="Delaux P.M."/>
            <person name="Dal Grande F."/>
            <person name="Keller J."/>
        </authorList>
    </citation>
    <scope>NUCLEOTIDE SEQUENCE [LARGE SCALE GENOMIC DNA]</scope>
    <source>
        <strain evidence="2 3">SAG 216-7</strain>
    </source>
</reference>
<feature type="domain" description="GST N-terminal" evidence="1">
    <location>
        <begin position="23"/>
        <end position="102"/>
    </location>
</feature>
<dbReference type="PROSITE" id="PS50404">
    <property type="entry name" value="GST_NTER"/>
    <property type="match status" value="1"/>
</dbReference>
<dbReference type="InterPro" id="IPR054416">
    <property type="entry name" value="GST_UstS-like_C"/>
</dbReference>
<dbReference type="InterPro" id="IPR036282">
    <property type="entry name" value="Glutathione-S-Trfase_C_sf"/>
</dbReference>
<dbReference type="Proteomes" id="UP001491310">
    <property type="component" value="Unassembled WGS sequence"/>
</dbReference>
<sequence>MTTPKARYDIRRCTMTKPISIYELEGGPHQFFSPFCWAARFAIAHKEIPIDTIRWKFQEGDKIAFSKQGLVPVIVDPNQDGKWVNDSWAIAKYLEETYPDRPSLFGGPQGEVAALLVQKWFNSGPIVALMKIVILDIMKAQTTPELQLWFRETREAKFGKLEEFSTGAAGVPDFQKALEPLRQTLSEYPYLGGKAGPSYADHYIASMFMLAYALSPVKLLEKDDVIYAWRERMMSAYGGMGKNAVGHPESL</sequence>
<dbReference type="Gene3D" id="3.40.30.10">
    <property type="entry name" value="Glutaredoxin"/>
    <property type="match status" value="1"/>
</dbReference>
<protein>
    <recommendedName>
        <fullName evidence="1">GST N-terminal domain-containing protein</fullName>
    </recommendedName>
</protein>
<name>A0ABR2YBJ5_9CHLO</name>
<dbReference type="Pfam" id="PF13409">
    <property type="entry name" value="GST_N_2"/>
    <property type="match status" value="1"/>
</dbReference>
<accession>A0ABR2YBJ5</accession>
<evidence type="ECO:0000313" key="2">
    <source>
        <dbReference type="EMBL" id="KAK9901590.1"/>
    </source>
</evidence>
<keyword evidence="3" id="KW-1185">Reference proteome</keyword>
<evidence type="ECO:0000259" key="1">
    <source>
        <dbReference type="PROSITE" id="PS50404"/>
    </source>
</evidence>
<dbReference type="InterPro" id="IPR004045">
    <property type="entry name" value="Glutathione_S-Trfase_N"/>
</dbReference>
<evidence type="ECO:0000313" key="3">
    <source>
        <dbReference type="Proteomes" id="UP001491310"/>
    </source>
</evidence>
<dbReference type="SUPFAM" id="SSF47616">
    <property type="entry name" value="GST C-terminal domain-like"/>
    <property type="match status" value="1"/>
</dbReference>
<proteinExistence type="predicted"/>
<gene>
    <name evidence="2" type="ORF">WJX75_003762</name>
</gene>
<organism evidence="2 3">
    <name type="scientific">Coccomyxa subellipsoidea</name>
    <dbReference type="NCBI Taxonomy" id="248742"/>
    <lineage>
        <taxon>Eukaryota</taxon>
        <taxon>Viridiplantae</taxon>
        <taxon>Chlorophyta</taxon>
        <taxon>core chlorophytes</taxon>
        <taxon>Trebouxiophyceae</taxon>
        <taxon>Trebouxiophyceae incertae sedis</taxon>
        <taxon>Coccomyxaceae</taxon>
        <taxon>Coccomyxa</taxon>
    </lineage>
</organism>
<dbReference type="EMBL" id="JALJOT010000017">
    <property type="protein sequence ID" value="KAK9901590.1"/>
    <property type="molecule type" value="Genomic_DNA"/>
</dbReference>
<dbReference type="Pfam" id="PF22041">
    <property type="entry name" value="GST_C_7"/>
    <property type="match status" value="1"/>
</dbReference>
<dbReference type="Gene3D" id="1.20.1050.10">
    <property type="match status" value="1"/>
</dbReference>